<evidence type="ECO:0000256" key="3">
    <source>
        <dbReference type="ARBA" id="ARBA00022801"/>
    </source>
</evidence>
<dbReference type="GO" id="GO:0009225">
    <property type="term" value="P:nucleotide-sugar metabolic process"/>
    <property type="evidence" value="ECO:0007669"/>
    <property type="project" value="TreeGrafter"/>
</dbReference>
<feature type="compositionally biased region" description="Basic and acidic residues" evidence="6">
    <location>
        <begin position="118"/>
        <end position="127"/>
    </location>
</feature>
<dbReference type="AlphaFoldDB" id="A0A1E1XC09"/>
<evidence type="ECO:0000313" key="9">
    <source>
        <dbReference type="EMBL" id="JAT96790.1"/>
    </source>
</evidence>
<feature type="binding site" evidence="5">
    <location>
        <position position="524"/>
    </location>
    <ligand>
        <name>substrate</name>
    </ligand>
</feature>
<dbReference type="InterPro" id="IPR048362">
    <property type="entry name" value="PARG_helical"/>
</dbReference>
<evidence type="ECO:0000256" key="6">
    <source>
        <dbReference type="SAM" id="MobiDB-lite"/>
    </source>
</evidence>
<evidence type="ECO:0000256" key="1">
    <source>
        <dbReference type="ARBA" id="ARBA00009545"/>
    </source>
</evidence>
<feature type="compositionally biased region" description="Low complexity" evidence="6">
    <location>
        <begin position="163"/>
        <end position="178"/>
    </location>
</feature>
<dbReference type="InterPro" id="IPR007724">
    <property type="entry name" value="Poly_GlycHdrlase"/>
</dbReference>
<evidence type="ECO:0000259" key="7">
    <source>
        <dbReference type="Pfam" id="PF05028"/>
    </source>
</evidence>
<feature type="domain" description="PARG catalytic Macro" evidence="7">
    <location>
        <begin position="436"/>
        <end position="637"/>
    </location>
</feature>
<dbReference type="PANTHER" id="PTHR12837:SF15">
    <property type="entry name" value="POLY(ADP-RIBOSE) GLYCOHYDROLASE"/>
    <property type="match status" value="1"/>
</dbReference>
<feature type="compositionally biased region" description="Basic and acidic residues" evidence="6">
    <location>
        <begin position="34"/>
        <end position="58"/>
    </location>
</feature>
<dbReference type="EMBL" id="GFAC01002398">
    <property type="protein sequence ID" value="JAT96790.1"/>
    <property type="molecule type" value="mRNA"/>
</dbReference>
<proteinExistence type="evidence at transcript level"/>
<feature type="binding site" evidence="5">
    <location>
        <position position="483"/>
    </location>
    <ligand>
        <name>substrate</name>
    </ligand>
</feature>
<dbReference type="Pfam" id="PF05028">
    <property type="entry name" value="PARG_cat_C"/>
    <property type="match status" value="1"/>
</dbReference>
<accession>A0A1E1XC09</accession>
<organism evidence="9">
    <name type="scientific">Amblyomma aureolatum</name>
    <dbReference type="NCBI Taxonomy" id="187763"/>
    <lineage>
        <taxon>Eukaryota</taxon>
        <taxon>Metazoa</taxon>
        <taxon>Ecdysozoa</taxon>
        <taxon>Arthropoda</taxon>
        <taxon>Chelicerata</taxon>
        <taxon>Arachnida</taxon>
        <taxon>Acari</taxon>
        <taxon>Parasitiformes</taxon>
        <taxon>Ixodida</taxon>
        <taxon>Ixodoidea</taxon>
        <taxon>Ixodidae</taxon>
        <taxon>Amblyomminae</taxon>
        <taxon>Amblyomma</taxon>
    </lineage>
</organism>
<feature type="region of interest" description="Disordered" evidence="6">
    <location>
        <begin position="118"/>
        <end position="193"/>
    </location>
</feature>
<sequence>MSDCLGPSRKRLKQVDLRSFLGAMRETCESCSVADEKTEKNTLRGEDQQSHVPSREESTEQSPAFATKLDPSKFEDIDSSQELFPEPDASNSQASGHSSDSENTVVDSIEKVIESIERSQRDLDSESAHVAGGAKHGETSCLNSRSSHIKDRTIPGSCEDPPDSQQSSQSEESVPDESTIPESFRRTPGCGVLSPEMGNSHTVLCKVTRDETGHLKPCPLVPYPPVPVDRWDGVHVRMPCSPQSQYPTEQGLNGASVLRSRWELIENSLLGDIVDSHSLVKAIRQYNGRASAEWNFKSLHKFLGQELDARESKSFFQVLLPKMIALALRLPVLITQPVPLLKSSQDHMLSMSQLQAGCLLANAFFCTFPRRNTLKSNSEYSNYPDINFNRLFSGPSDEARKMEKLKCIINYFRRITNDEPTGMLTFHRRCLTQPFEWASAKSELGNVFVSASGFIEREGQGMLQVDFANKFVGGGVLGGGCVQEEIRFMMCPELIVSRLFTEALGSREVLVITGVEQFNSTSGYADKFSWQGDFKDQVPRDSWARKCTEVVAMDALCFARPCQQYRPVNIRRELNKAYCGFMCPELPCTRRSAIATGNWGCGAFRGDPQLKAIIQAMAASAAGRDLVYFTFGDRRLCRSLQAMLRFLSRRGITVGGLYELLAEYGSDQMVQASKPKRQLFEYLYSTCSS</sequence>
<feature type="active site" evidence="4">
    <location>
        <position position="466"/>
    </location>
</feature>
<reference evidence="9" key="1">
    <citation type="journal article" date="2017" name="Front. Cell. Infect. Microbiol.">
        <title>The Distinct Transcriptional Response of the Midgut of Amblyomma sculptum and Amblyomma aureolatum Ticks to Rickettsia rickettsii Correlates to Their Differences in Susceptibility to Infection.</title>
        <authorList>
            <person name="Martins L.A."/>
            <person name="Galletti M.F.B.M."/>
            <person name="Ribeiro J.M."/>
            <person name="Fujita A."/>
            <person name="Costa F.B."/>
            <person name="Labruna M.B."/>
            <person name="Daffre S."/>
            <person name="Fogaca A.C."/>
        </authorList>
    </citation>
    <scope>NUCLEOTIDE SEQUENCE</scope>
</reference>
<dbReference type="PANTHER" id="PTHR12837">
    <property type="entry name" value="POLY ADP-RIBOSE GLYCOHYDROLASE"/>
    <property type="match status" value="1"/>
</dbReference>
<feature type="domain" description="PARG helical" evidence="8">
    <location>
        <begin position="308"/>
        <end position="428"/>
    </location>
</feature>
<feature type="active site" evidence="4">
    <location>
        <position position="485"/>
    </location>
</feature>
<evidence type="ECO:0000259" key="8">
    <source>
        <dbReference type="Pfam" id="PF20811"/>
    </source>
</evidence>
<dbReference type="GO" id="GO:0006282">
    <property type="term" value="P:regulation of DNA repair"/>
    <property type="evidence" value="ECO:0007669"/>
    <property type="project" value="InterPro"/>
</dbReference>
<dbReference type="EC" id="3.2.1.143" evidence="2"/>
<feature type="compositionally biased region" description="Polar residues" evidence="6">
    <location>
        <begin position="89"/>
        <end position="105"/>
    </location>
</feature>
<dbReference type="GO" id="GO:0005975">
    <property type="term" value="P:carbohydrate metabolic process"/>
    <property type="evidence" value="ECO:0007669"/>
    <property type="project" value="InterPro"/>
</dbReference>
<keyword evidence="3 9" id="KW-0378">Hydrolase</keyword>
<dbReference type="GO" id="GO:0004649">
    <property type="term" value="F:poly(ADP-ribose) glycohydrolase activity"/>
    <property type="evidence" value="ECO:0007669"/>
    <property type="project" value="UniProtKB-EC"/>
</dbReference>
<comment type="similarity">
    <text evidence="1">Belongs to the poly(ADP-ribose) glycohydrolase family.</text>
</comment>
<name>A0A1E1XC09_9ACAR</name>
<feature type="binding site" evidence="5">
    <location>
        <position position="469"/>
    </location>
    <ligand>
        <name>substrate</name>
    </ligand>
</feature>
<feature type="region of interest" description="Disordered" evidence="6">
    <location>
        <begin position="28"/>
        <end position="105"/>
    </location>
</feature>
<dbReference type="InterPro" id="IPR046372">
    <property type="entry name" value="PARG_cat_C"/>
</dbReference>
<feature type="active site" evidence="4">
    <location>
        <position position="484"/>
    </location>
</feature>
<evidence type="ECO:0000256" key="4">
    <source>
        <dbReference type="PIRSR" id="PIRSR607724-1"/>
    </source>
</evidence>
<dbReference type="Pfam" id="PF20811">
    <property type="entry name" value="PARG_cat_N"/>
    <property type="match status" value="1"/>
</dbReference>
<evidence type="ECO:0000256" key="5">
    <source>
        <dbReference type="PIRSR" id="PIRSR607724-2"/>
    </source>
</evidence>
<dbReference type="GO" id="GO:1990966">
    <property type="term" value="P:ATP generation from poly-ADP-D-ribose"/>
    <property type="evidence" value="ECO:0007669"/>
    <property type="project" value="TreeGrafter"/>
</dbReference>
<evidence type="ECO:0000256" key="2">
    <source>
        <dbReference type="ARBA" id="ARBA00012255"/>
    </source>
</evidence>
<protein>
    <recommendedName>
        <fullName evidence="2">poly(ADP-ribose) glycohydrolase</fullName>
        <ecNumber evidence="2">3.2.1.143</ecNumber>
    </recommendedName>
</protein>
<dbReference type="GO" id="GO:0005737">
    <property type="term" value="C:cytoplasm"/>
    <property type="evidence" value="ECO:0007669"/>
    <property type="project" value="TreeGrafter"/>
</dbReference>
<dbReference type="GO" id="GO:0005634">
    <property type="term" value="C:nucleus"/>
    <property type="evidence" value="ECO:0007669"/>
    <property type="project" value="TreeGrafter"/>
</dbReference>